<evidence type="ECO:0000256" key="1">
    <source>
        <dbReference type="SAM" id="MobiDB-lite"/>
    </source>
</evidence>
<dbReference type="AlphaFoldDB" id="A0AAV4MPG8"/>
<sequence length="95" mass="10555">MHGTLSRKDGSFTTQRHSNVSGRMMENWVENNRRSTHPPSVFCTPLLHWIVLLLRRAPKGLSPKLGTDVRRSILSKPNMSGCKGMYVCGGSGVCE</sequence>
<name>A0AAV4MPG8_CAEEX</name>
<feature type="compositionally biased region" description="Polar residues" evidence="1">
    <location>
        <begin position="11"/>
        <end position="21"/>
    </location>
</feature>
<gene>
    <name evidence="2" type="ORF">CEXT_20831</name>
</gene>
<protein>
    <submittedName>
        <fullName evidence="2">Uncharacterized protein</fullName>
    </submittedName>
</protein>
<comment type="caution">
    <text evidence="2">The sequence shown here is derived from an EMBL/GenBank/DDBJ whole genome shotgun (WGS) entry which is preliminary data.</text>
</comment>
<accession>A0AAV4MPG8</accession>
<dbReference type="EMBL" id="BPLR01019979">
    <property type="protein sequence ID" value="GIX73715.1"/>
    <property type="molecule type" value="Genomic_DNA"/>
</dbReference>
<feature type="region of interest" description="Disordered" evidence="1">
    <location>
        <begin position="1"/>
        <end position="22"/>
    </location>
</feature>
<evidence type="ECO:0000313" key="2">
    <source>
        <dbReference type="EMBL" id="GIX73715.1"/>
    </source>
</evidence>
<organism evidence="2 3">
    <name type="scientific">Caerostris extrusa</name>
    <name type="common">Bark spider</name>
    <name type="synonym">Caerostris bankana</name>
    <dbReference type="NCBI Taxonomy" id="172846"/>
    <lineage>
        <taxon>Eukaryota</taxon>
        <taxon>Metazoa</taxon>
        <taxon>Ecdysozoa</taxon>
        <taxon>Arthropoda</taxon>
        <taxon>Chelicerata</taxon>
        <taxon>Arachnida</taxon>
        <taxon>Araneae</taxon>
        <taxon>Araneomorphae</taxon>
        <taxon>Entelegynae</taxon>
        <taxon>Araneoidea</taxon>
        <taxon>Araneidae</taxon>
        <taxon>Caerostris</taxon>
    </lineage>
</organism>
<dbReference type="Proteomes" id="UP001054945">
    <property type="component" value="Unassembled WGS sequence"/>
</dbReference>
<feature type="compositionally biased region" description="Basic and acidic residues" evidence="1">
    <location>
        <begin position="1"/>
        <end position="10"/>
    </location>
</feature>
<reference evidence="2 3" key="1">
    <citation type="submission" date="2021-06" db="EMBL/GenBank/DDBJ databases">
        <title>Caerostris extrusa draft genome.</title>
        <authorList>
            <person name="Kono N."/>
            <person name="Arakawa K."/>
        </authorList>
    </citation>
    <scope>NUCLEOTIDE SEQUENCE [LARGE SCALE GENOMIC DNA]</scope>
</reference>
<keyword evidence="3" id="KW-1185">Reference proteome</keyword>
<proteinExistence type="predicted"/>
<evidence type="ECO:0000313" key="3">
    <source>
        <dbReference type="Proteomes" id="UP001054945"/>
    </source>
</evidence>